<proteinExistence type="predicted"/>
<evidence type="ECO:0000313" key="1">
    <source>
        <dbReference type="EMBL" id="MBW0490522.1"/>
    </source>
</evidence>
<protein>
    <submittedName>
        <fullName evidence="1">Uncharacterized protein</fullName>
    </submittedName>
</protein>
<sequence>MEEKFSSPVSSSPASVIPFNILSEIPWKSFLEDLLSPRVCLFRLHSNSRTDSQVSELQPMYLLSALFSSRRLVGEQCTKCAVLKSPLVGKKNLRAALLKHIFEAAETCFVYLFHKSEQPPLSHLTSPREFRRFQRR</sequence>
<dbReference type="EMBL" id="AVOT02010621">
    <property type="protein sequence ID" value="MBW0490522.1"/>
    <property type="molecule type" value="Genomic_DNA"/>
</dbReference>
<evidence type="ECO:0000313" key="2">
    <source>
        <dbReference type="Proteomes" id="UP000765509"/>
    </source>
</evidence>
<organism evidence="1 2">
    <name type="scientific">Austropuccinia psidii MF-1</name>
    <dbReference type="NCBI Taxonomy" id="1389203"/>
    <lineage>
        <taxon>Eukaryota</taxon>
        <taxon>Fungi</taxon>
        <taxon>Dikarya</taxon>
        <taxon>Basidiomycota</taxon>
        <taxon>Pucciniomycotina</taxon>
        <taxon>Pucciniomycetes</taxon>
        <taxon>Pucciniales</taxon>
        <taxon>Sphaerophragmiaceae</taxon>
        <taxon>Austropuccinia</taxon>
    </lineage>
</organism>
<comment type="caution">
    <text evidence="1">The sequence shown here is derived from an EMBL/GenBank/DDBJ whole genome shotgun (WGS) entry which is preliminary data.</text>
</comment>
<gene>
    <name evidence="1" type="ORF">O181_030237</name>
</gene>
<dbReference type="Proteomes" id="UP000765509">
    <property type="component" value="Unassembled WGS sequence"/>
</dbReference>
<reference evidence="1" key="1">
    <citation type="submission" date="2021-03" db="EMBL/GenBank/DDBJ databases">
        <title>Draft genome sequence of rust myrtle Austropuccinia psidii MF-1, a brazilian biotype.</title>
        <authorList>
            <person name="Quecine M.C."/>
            <person name="Pachon D.M.R."/>
            <person name="Bonatelli M.L."/>
            <person name="Correr F.H."/>
            <person name="Franceschini L.M."/>
            <person name="Leite T.F."/>
            <person name="Margarido G.R.A."/>
            <person name="Almeida C.A."/>
            <person name="Ferrarezi J.A."/>
            <person name="Labate C.A."/>
        </authorList>
    </citation>
    <scope>NUCLEOTIDE SEQUENCE</scope>
    <source>
        <strain evidence="1">MF-1</strain>
    </source>
</reference>
<keyword evidence="2" id="KW-1185">Reference proteome</keyword>
<name>A0A9Q3CVC8_9BASI</name>
<dbReference type="AlphaFoldDB" id="A0A9Q3CVC8"/>
<accession>A0A9Q3CVC8</accession>